<evidence type="ECO:0000313" key="15">
    <source>
        <dbReference type="Proteomes" id="UP001174936"/>
    </source>
</evidence>
<accession>A0AA40CP35</accession>
<keyword evidence="15" id="KW-1185">Reference proteome</keyword>
<feature type="domain" description="ABC transporter" evidence="12">
    <location>
        <begin position="608"/>
        <end position="836"/>
    </location>
</feature>
<evidence type="ECO:0000256" key="9">
    <source>
        <dbReference type="ARBA" id="ARBA00023180"/>
    </source>
</evidence>
<dbReference type="InterPro" id="IPR003439">
    <property type="entry name" value="ABC_transporter-like_ATP-bd"/>
</dbReference>
<comment type="function">
    <text evidence="10">ABC-type transporter; part of the gene cluster that mediates the biosynthesis of the phomopsins, a group of hexapeptide mycotoxins which infects lupins and causes lupinosis disease in livestock.</text>
</comment>
<dbReference type="InterPro" id="IPR027417">
    <property type="entry name" value="P-loop_NTPase"/>
</dbReference>
<dbReference type="FunFam" id="3.40.50.300:FF:000838">
    <property type="entry name" value="ABC multidrug transporter (Eurofung)"/>
    <property type="match status" value="1"/>
</dbReference>
<feature type="transmembrane region" description="Helical" evidence="11">
    <location>
        <begin position="939"/>
        <end position="964"/>
    </location>
</feature>
<dbReference type="FunFam" id="1.20.1560.10:FF:000066">
    <property type="entry name" value="ABC multidrug transporter (Eurofung)"/>
    <property type="match status" value="1"/>
</dbReference>
<dbReference type="GO" id="GO:0016887">
    <property type="term" value="F:ATP hydrolysis activity"/>
    <property type="evidence" value="ECO:0007669"/>
    <property type="project" value="InterPro"/>
</dbReference>
<dbReference type="InterPro" id="IPR050173">
    <property type="entry name" value="ABC_transporter_C-like"/>
</dbReference>
<dbReference type="Gene3D" id="1.20.1560.10">
    <property type="entry name" value="ABC transporter type 1, transmembrane domain"/>
    <property type="match status" value="2"/>
</dbReference>
<name>A0AA40CP35_9PEZI</name>
<proteinExistence type="predicted"/>
<feature type="transmembrane region" description="Helical" evidence="11">
    <location>
        <begin position="1121"/>
        <end position="1144"/>
    </location>
</feature>
<feature type="transmembrane region" description="Helical" evidence="11">
    <location>
        <begin position="490"/>
        <end position="514"/>
    </location>
</feature>
<dbReference type="CDD" id="cd18580">
    <property type="entry name" value="ABC_6TM_ABCC_D2"/>
    <property type="match status" value="1"/>
</dbReference>
<feature type="transmembrane region" description="Helical" evidence="11">
    <location>
        <begin position="1151"/>
        <end position="1177"/>
    </location>
</feature>
<dbReference type="Proteomes" id="UP001174936">
    <property type="component" value="Unassembled WGS sequence"/>
</dbReference>
<keyword evidence="6" id="KW-0067">ATP-binding</keyword>
<dbReference type="EMBL" id="JAULSV010000005">
    <property type="protein sequence ID" value="KAK0644149.1"/>
    <property type="molecule type" value="Genomic_DNA"/>
</dbReference>
<dbReference type="PANTHER" id="PTHR24223:SF399">
    <property type="entry name" value="ABC TRANSPORTER ATNG"/>
    <property type="match status" value="1"/>
</dbReference>
<sequence length="1447" mass="159551">MDRCPGDDTFGPVLEHHDGNCYNFDFTLVFEESIFSIAPCIIVLPLAAVRWWHLWSKPRRTWNSWLVLLTTKLGVYGLEAIIQLALVSLWAAGHGVTTKTTLAAAALAFVSMLGLTILSIFEHSRDLRPSIILQSFLAATTLLDLPRTRTQWLLQDNTAVASLFTTTLLLRVVILVVESLQKWTDEKEWPDGASREMTHGIFGHTFLWWLRPLLLTGYKRDIRMEDLDEVDVDLRGETLGNRLLKAWETVDKSRKHCLSIACLRTFLPELTLAFLPRMAYTGFTLSQPFLVRSTLTYISSRPAMPRDYGYGLIGAFALCYIGIAVTTRFYMYLAFRTMAKVRGALVGSIYKAMLSIRAETGNSSAALSLMSTDVDRLTITAYMLINIGPDIIQVALALWILSTQLGTSSISAIILCVISAAGAIYIAKLVPIRQTKWMAAIQKRVGITSDVLGSMKGIKVAGLTKHAEQQIQGLRNFEMAESKQFRKVQVFSVLSGIAPTLLLPVVVFTVYAIAQKLSGGDQIDVASAFTSLSLLNILITPVMDLITSIPNLTAAMACLDRIQAFLLKEKLEEYRTLRPAPFSAPLTPSGDENGDKDSEKVEEPWIKLRGACLGWGKDASPVIKDADLDVYPSQLVLVIGPVASGKSTLLRGIIGEAYLLGGSVEYTVPAEVAYCDQDAWLLNQSIRDNIVAFSPYNEGFYDRVVEACQLNEDLKQLPNGDKTIIGSRGLSLSGGQKQRVALARAVYNRRPIVILDDILKGLDADTYSKCFTAVLGPEGLFRTGSRTTIVMATHNVQLLPHADHIVVLGEDGRIIEQGKFRDLKGDVSRLGLKELSQEVNLQEIEEELSNKKELLAKIASSKEAKNTEKATDTEDRARGRRNADALISYMRSMGTAKLITFGLLTLGSTGFRFAGPLWLNVWASASQEDASSRVGYYVGIFVMFGILSVVSLALQFWIFVVSIVPYSAKLLHRRVLVAAMQAPLSFFVSTDTGEIVNRFSQDMTLVDMQLPTGFMMTYSTLVATVAQVALTCVASGWLALSIPGLILLLFFLQKFYLRTSRQMRLLDLEAKAPIFAFFISSFEGLTAIRAYGWTKAADEANLKRLDESQKPYYLFWMMQRWLGLVLDLAVGGLAVLLVGLAVALKDQINPGLLGVALTSVMSIGVSMSMLIQMWTLLETSLGAITRINHFEADTPREVDGPGMPAPGWPPQGGIQITGLSAKYGDQTVLSDLTFSIGPGEKVAICGRSGSGKSTLMMLLLRIYQPEAGTITIDDTDTSTLNLNALRESVLALPQDPMFLAGTVRYNLDPVGRCTDEQIRTALEKTGIRDVIDEKGGLDADLNTDWLSAGQRQLFCLARAMLRKSHVLLLDEATSSLDRTTETFVSELVRTEFKDWTVITVAHRLETIVDFDKVLVLQDGHIVEFDSPKVLLANSGSIFKSLWDLQHR</sequence>
<evidence type="ECO:0000256" key="3">
    <source>
        <dbReference type="ARBA" id="ARBA00022475"/>
    </source>
</evidence>
<dbReference type="GO" id="GO:0005524">
    <property type="term" value="F:ATP binding"/>
    <property type="evidence" value="ECO:0007669"/>
    <property type="project" value="UniProtKB-KW"/>
</dbReference>
<evidence type="ECO:0000256" key="2">
    <source>
        <dbReference type="ARBA" id="ARBA00022448"/>
    </source>
</evidence>
<evidence type="ECO:0000256" key="7">
    <source>
        <dbReference type="ARBA" id="ARBA00022989"/>
    </source>
</evidence>
<evidence type="ECO:0000256" key="6">
    <source>
        <dbReference type="ARBA" id="ARBA00022840"/>
    </source>
</evidence>
<dbReference type="InterPro" id="IPR011527">
    <property type="entry name" value="ABC1_TM_dom"/>
</dbReference>
<dbReference type="Gene3D" id="3.40.50.300">
    <property type="entry name" value="P-loop containing nucleotide triphosphate hydrolases"/>
    <property type="match status" value="2"/>
</dbReference>
<reference evidence="14" key="1">
    <citation type="submission" date="2023-06" db="EMBL/GenBank/DDBJ databases">
        <title>Genome-scale phylogeny and comparative genomics of the fungal order Sordariales.</title>
        <authorList>
            <consortium name="Lawrence Berkeley National Laboratory"/>
            <person name="Hensen N."/>
            <person name="Bonometti L."/>
            <person name="Westerberg I."/>
            <person name="Brannstrom I.O."/>
            <person name="Guillou S."/>
            <person name="Cros-Aarteil S."/>
            <person name="Calhoun S."/>
            <person name="Haridas S."/>
            <person name="Kuo A."/>
            <person name="Mondo S."/>
            <person name="Pangilinan J."/>
            <person name="Riley R."/>
            <person name="Labutti K."/>
            <person name="Andreopoulos B."/>
            <person name="Lipzen A."/>
            <person name="Chen C."/>
            <person name="Yanf M."/>
            <person name="Daum C."/>
            <person name="Ng V."/>
            <person name="Clum A."/>
            <person name="Steindorff A."/>
            <person name="Ohm R."/>
            <person name="Martin F."/>
            <person name="Silar P."/>
            <person name="Natvig D."/>
            <person name="Lalanne C."/>
            <person name="Gautier V."/>
            <person name="Ament-Velasquez S.L."/>
            <person name="Kruys A."/>
            <person name="Hutchinson M.I."/>
            <person name="Powell A.J."/>
            <person name="Barry K."/>
            <person name="Miller A.N."/>
            <person name="Grigoriev I.V."/>
            <person name="Debuchy R."/>
            <person name="Gladieux P."/>
            <person name="Thoren M.H."/>
            <person name="Johannesson H."/>
        </authorList>
    </citation>
    <scope>NUCLEOTIDE SEQUENCE</scope>
    <source>
        <strain evidence="14">SMH2532-1</strain>
    </source>
</reference>
<dbReference type="PROSITE" id="PS50893">
    <property type="entry name" value="ABC_TRANSPORTER_2"/>
    <property type="match status" value="2"/>
</dbReference>
<dbReference type="PROSITE" id="PS50929">
    <property type="entry name" value="ABC_TM1F"/>
    <property type="match status" value="2"/>
</dbReference>
<feature type="transmembrane region" description="Helical" evidence="11">
    <location>
        <begin position="310"/>
        <end position="333"/>
    </location>
</feature>
<feature type="transmembrane region" description="Helical" evidence="11">
    <location>
        <begin position="1036"/>
        <end position="1052"/>
    </location>
</feature>
<evidence type="ECO:0000256" key="4">
    <source>
        <dbReference type="ARBA" id="ARBA00022692"/>
    </source>
</evidence>
<evidence type="ECO:0000256" key="8">
    <source>
        <dbReference type="ARBA" id="ARBA00023136"/>
    </source>
</evidence>
<evidence type="ECO:0000259" key="12">
    <source>
        <dbReference type="PROSITE" id="PS50893"/>
    </source>
</evidence>
<organism evidence="14 15">
    <name type="scientific">Cercophora newfieldiana</name>
    <dbReference type="NCBI Taxonomy" id="92897"/>
    <lineage>
        <taxon>Eukaryota</taxon>
        <taxon>Fungi</taxon>
        <taxon>Dikarya</taxon>
        <taxon>Ascomycota</taxon>
        <taxon>Pezizomycotina</taxon>
        <taxon>Sordariomycetes</taxon>
        <taxon>Sordariomycetidae</taxon>
        <taxon>Sordariales</taxon>
        <taxon>Lasiosphaeriaceae</taxon>
        <taxon>Cercophora</taxon>
    </lineage>
</organism>
<feature type="transmembrane region" description="Helical" evidence="11">
    <location>
        <begin position="407"/>
        <end position="427"/>
    </location>
</feature>
<keyword evidence="7 11" id="KW-1133">Transmembrane helix</keyword>
<dbReference type="SMART" id="SM00382">
    <property type="entry name" value="AAA"/>
    <property type="match status" value="2"/>
</dbReference>
<evidence type="ECO:0000256" key="5">
    <source>
        <dbReference type="ARBA" id="ARBA00022741"/>
    </source>
</evidence>
<dbReference type="CDD" id="cd03250">
    <property type="entry name" value="ABCC_MRP_domain1"/>
    <property type="match status" value="1"/>
</dbReference>
<dbReference type="InterPro" id="IPR017871">
    <property type="entry name" value="ABC_transporter-like_CS"/>
</dbReference>
<protein>
    <submittedName>
        <fullName evidence="14">ABC transporter</fullName>
    </submittedName>
</protein>
<evidence type="ECO:0000313" key="14">
    <source>
        <dbReference type="EMBL" id="KAK0644149.1"/>
    </source>
</evidence>
<evidence type="ECO:0000259" key="13">
    <source>
        <dbReference type="PROSITE" id="PS50929"/>
    </source>
</evidence>
<keyword evidence="5" id="KW-0547">Nucleotide-binding</keyword>
<dbReference type="SUPFAM" id="SSF52540">
    <property type="entry name" value="P-loop containing nucleoside triphosphate hydrolases"/>
    <property type="match status" value="2"/>
</dbReference>
<comment type="subcellular location">
    <subcellularLocation>
        <location evidence="1">Cell membrane</location>
        <topology evidence="1">Multi-pass membrane protein</topology>
    </subcellularLocation>
</comment>
<keyword evidence="8 11" id="KW-0472">Membrane</keyword>
<dbReference type="InterPro" id="IPR003593">
    <property type="entry name" value="AAA+_ATPase"/>
</dbReference>
<dbReference type="GO" id="GO:0140359">
    <property type="term" value="F:ABC-type transporter activity"/>
    <property type="evidence" value="ECO:0007669"/>
    <property type="project" value="InterPro"/>
</dbReference>
<feature type="domain" description="ABC transporter" evidence="12">
    <location>
        <begin position="1214"/>
        <end position="1443"/>
    </location>
</feature>
<feature type="transmembrane region" description="Helical" evidence="11">
    <location>
        <begin position="379"/>
        <end position="401"/>
    </location>
</feature>
<feature type="transmembrane region" description="Helical" evidence="11">
    <location>
        <begin position="1072"/>
        <end position="1092"/>
    </location>
</feature>
<keyword evidence="9" id="KW-0325">Glycoprotein</keyword>
<dbReference type="PROSITE" id="PS00211">
    <property type="entry name" value="ABC_TRANSPORTER_1"/>
    <property type="match status" value="2"/>
</dbReference>
<dbReference type="GO" id="GO:0005886">
    <property type="term" value="C:plasma membrane"/>
    <property type="evidence" value="ECO:0007669"/>
    <property type="project" value="UniProtKB-SubCell"/>
</dbReference>
<feature type="transmembrane region" description="Helical" evidence="11">
    <location>
        <begin position="898"/>
        <end position="919"/>
    </location>
</feature>
<dbReference type="InterPro" id="IPR036640">
    <property type="entry name" value="ABC1_TM_sf"/>
</dbReference>
<keyword evidence="3" id="KW-1003">Cell membrane</keyword>
<feature type="transmembrane region" description="Helical" evidence="11">
    <location>
        <begin position="102"/>
        <end position="121"/>
    </location>
</feature>
<evidence type="ECO:0000256" key="1">
    <source>
        <dbReference type="ARBA" id="ARBA00004651"/>
    </source>
</evidence>
<evidence type="ECO:0000256" key="10">
    <source>
        <dbReference type="ARBA" id="ARBA00059074"/>
    </source>
</evidence>
<dbReference type="InterPro" id="IPR044726">
    <property type="entry name" value="ABCC_6TM_D2"/>
</dbReference>
<dbReference type="PANTHER" id="PTHR24223">
    <property type="entry name" value="ATP-BINDING CASSETTE SUB-FAMILY C"/>
    <property type="match status" value="1"/>
</dbReference>
<dbReference type="SUPFAM" id="SSF90123">
    <property type="entry name" value="ABC transporter transmembrane region"/>
    <property type="match status" value="2"/>
</dbReference>
<evidence type="ECO:0000256" key="11">
    <source>
        <dbReference type="SAM" id="Phobius"/>
    </source>
</evidence>
<dbReference type="Pfam" id="PF00005">
    <property type="entry name" value="ABC_tran"/>
    <property type="match status" value="2"/>
</dbReference>
<dbReference type="CDD" id="cd03244">
    <property type="entry name" value="ABCC_MRP_domain2"/>
    <property type="match status" value="1"/>
</dbReference>
<keyword evidence="2" id="KW-0813">Transport</keyword>
<feature type="domain" description="ABC transmembrane type-1" evidence="13">
    <location>
        <begin position="903"/>
        <end position="1179"/>
    </location>
</feature>
<gene>
    <name evidence="14" type="ORF">B0T16DRAFT_378072</name>
</gene>
<dbReference type="InterPro" id="IPR044746">
    <property type="entry name" value="ABCC_6TM_D1"/>
</dbReference>
<dbReference type="Pfam" id="PF00664">
    <property type="entry name" value="ABC_membrane"/>
    <property type="match status" value="2"/>
</dbReference>
<feature type="transmembrane region" description="Helical" evidence="11">
    <location>
        <begin position="65"/>
        <end position="90"/>
    </location>
</feature>
<comment type="caution">
    <text evidence="14">The sequence shown here is derived from an EMBL/GenBank/DDBJ whole genome shotgun (WGS) entry which is preliminary data.</text>
</comment>
<keyword evidence="4 11" id="KW-0812">Transmembrane</keyword>
<dbReference type="CDD" id="cd18579">
    <property type="entry name" value="ABC_6TM_ABCC_D1"/>
    <property type="match status" value="1"/>
</dbReference>
<feature type="transmembrane region" description="Helical" evidence="11">
    <location>
        <begin position="34"/>
        <end position="53"/>
    </location>
</feature>
<feature type="domain" description="ABC transmembrane type-1" evidence="13">
    <location>
        <begin position="278"/>
        <end position="554"/>
    </location>
</feature>
<dbReference type="FunFam" id="1.20.1560.10:FF:000055">
    <property type="entry name" value="ABC multidrug transporter (Eurofung)"/>
    <property type="match status" value="1"/>
</dbReference>